<feature type="region of interest" description="Disordered" evidence="1">
    <location>
        <begin position="174"/>
        <end position="200"/>
    </location>
</feature>
<dbReference type="SUPFAM" id="SSF53041">
    <property type="entry name" value="Resolvase-like"/>
    <property type="match status" value="1"/>
</dbReference>
<name>A0ABU0ZG17_9ACTN</name>
<protein>
    <submittedName>
        <fullName evidence="3">Recombinase family protein</fullName>
    </submittedName>
</protein>
<keyword evidence="4" id="KW-1185">Reference proteome</keyword>
<dbReference type="Pfam" id="PF00239">
    <property type="entry name" value="Resolvase"/>
    <property type="match status" value="1"/>
</dbReference>
<dbReference type="InterPro" id="IPR036162">
    <property type="entry name" value="Resolvase-like_N_sf"/>
</dbReference>
<dbReference type="Gene3D" id="3.40.50.1390">
    <property type="entry name" value="Resolvase, N-terminal catalytic domain"/>
    <property type="match status" value="1"/>
</dbReference>
<evidence type="ECO:0000256" key="1">
    <source>
        <dbReference type="SAM" id="MobiDB-lite"/>
    </source>
</evidence>
<dbReference type="InterPro" id="IPR006119">
    <property type="entry name" value="Resolv_N"/>
</dbReference>
<organism evidence="3 4">
    <name type="scientific">Phytohabitans maris</name>
    <dbReference type="NCBI Taxonomy" id="3071409"/>
    <lineage>
        <taxon>Bacteria</taxon>
        <taxon>Bacillati</taxon>
        <taxon>Actinomycetota</taxon>
        <taxon>Actinomycetes</taxon>
        <taxon>Micromonosporales</taxon>
        <taxon>Micromonosporaceae</taxon>
    </lineage>
</organism>
<evidence type="ECO:0000313" key="3">
    <source>
        <dbReference type="EMBL" id="MDQ7905933.1"/>
    </source>
</evidence>
<evidence type="ECO:0000313" key="4">
    <source>
        <dbReference type="Proteomes" id="UP001230908"/>
    </source>
</evidence>
<dbReference type="Proteomes" id="UP001230908">
    <property type="component" value="Unassembled WGS sequence"/>
</dbReference>
<gene>
    <name evidence="3" type="ORF">RB614_15560</name>
</gene>
<dbReference type="CDD" id="cd00338">
    <property type="entry name" value="Ser_Recombinase"/>
    <property type="match status" value="1"/>
</dbReference>
<dbReference type="RefSeq" id="WP_308713204.1">
    <property type="nucleotide sequence ID" value="NZ_JAVHUY010000013.1"/>
</dbReference>
<sequence length="328" mass="36394">MNFAFYGQAVTTDRQQARTIQARQVADATARVASLGGHIVREFFDIYPDRHRAWRHRRQAARLLAAFTDPGRGFDAVVVSDTRSAFSPYQYDLVLSLCTRHGVQLWLPEIDGPVASNNAGHDRIMMELFWRTVPPPLLGPAAETAVAAARTAELSSWIDDVHILHEQPFPRAGRAGPARAVRRRRVAVSSRGRTPASASARHRGRNMKFAFYGRVSTEDQQDPEASRAWQLSRSRALIEPAGGQIVAEFFDIGLSRSLPWKRRPQAARLLAALRDPNRGFEAVVIGEPQRAFYGNQFGLTFPLSSTTASHFGRRRSVAPSTPAATPMT</sequence>
<dbReference type="EMBL" id="JAVHUY010000013">
    <property type="protein sequence ID" value="MDQ7905933.1"/>
    <property type="molecule type" value="Genomic_DNA"/>
</dbReference>
<reference evidence="3 4" key="1">
    <citation type="submission" date="2023-08" db="EMBL/GenBank/DDBJ databases">
        <title>Phytohabitans sansha sp. nov., isolated from marine sediment.</title>
        <authorList>
            <person name="Zhao Y."/>
            <person name="Yi K."/>
        </authorList>
    </citation>
    <scope>NUCLEOTIDE SEQUENCE [LARGE SCALE GENOMIC DNA]</scope>
    <source>
        <strain evidence="3 4">ZYX-F-186</strain>
    </source>
</reference>
<comment type="caution">
    <text evidence="3">The sequence shown here is derived from an EMBL/GenBank/DDBJ whole genome shotgun (WGS) entry which is preliminary data.</text>
</comment>
<feature type="domain" description="Resolvase/invertase-type recombinase catalytic" evidence="2">
    <location>
        <begin position="210"/>
        <end position="290"/>
    </location>
</feature>
<accession>A0ABU0ZG17</accession>
<evidence type="ECO:0000259" key="2">
    <source>
        <dbReference type="Pfam" id="PF00239"/>
    </source>
</evidence>
<proteinExistence type="predicted"/>